<keyword evidence="9" id="KW-0482">Metalloprotease</keyword>
<dbReference type="SUPFAM" id="SSF63737">
    <property type="entry name" value="Leukotriene A4 hydrolase N-terminal domain"/>
    <property type="match status" value="1"/>
</dbReference>
<dbReference type="GO" id="GO:0098552">
    <property type="term" value="C:side of membrane"/>
    <property type="evidence" value="ECO:0007669"/>
    <property type="project" value="UniProtKB-KW"/>
</dbReference>
<evidence type="ECO:0000256" key="8">
    <source>
        <dbReference type="ARBA" id="ARBA00022833"/>
    </source>
</evidence>
<feature type="domain" description="ERAP1-like C-terminal" evidence="18">
    <location>
        <begin position="374"/>
        <end position="664"/>
    </location>
</feature>
<comment type="cofactor">
    <cofactor evidence="15">
        <name>Zn(2+)</name>
        <dbReference type="ChEBI" id="CHEBI:29105"/>
    </cofactor>
    <text evidence="15">Binds 1 zinc ion per subunit.</text>
</comment>
<feature type="binding site" evidence="15">
    <location>
        <position position="202"/>
    </location>
    <ligand>
        <name>Zn(2+)</name>
        <dbReference type="ChEBI" id="CHEBI:29105"/>
        <note>catalytic</note>
    </ligand>
</feature>
<dbReference type="InterPro" id="IPR001930">
    <property type="entry name" value="Peptidase_M1"/>
</dbReference>
<dbReference type="GeneID" id="108734680"/>
<feature type="binding site" evidence="15">
    <location>
        <position position="221"/>
    </location>
    <ligand>
        <name>Zn(2+)</name>
        <dbReference type="ChEBI" id="CHEBI:29105"/>
        <note>catalytic</note>
    </ligand>
</feature>
<feature type="binding site" evidence="15">
    <location>
        <position position="198"/>
    </location>
    <ligand>
        <name>Zn(2+)</name>
        <dbReference type="ChEBI" id="CHEBI:29105"/>
        <note>catalytic</note>
    </ligand>
</feature>
<feature type="domain" description="Aminopeptidase N-like N-terminal" evidence="19">
    <location>
        <begin position="6"/>
        <end position="126"/>
    </location>
</feature>
<feature type="domain" description="Peptidase M1 membrane alanine aminopeptidase" evidence="17">
    <location>
        <begin position="148"/>
        <end position="288"/>
    </location>
</feature>
<evidence type="ECO:0000256" key="13">
    <source>
        <dbReference type="ARBA" id="ARBA00023288"/>
    </source>
</evidence>
<dbReference type="InterPro" id="IPR045357">
    <property type="entry name" value="Aminopeptidase_N-like_N"/>
</dbReference>
<reference evidence="21" key="1">
    <citation type="submission" date="2025-08" db="UniProtKB">
        <authorList>
            <consortium name="RefSeq"/>
        </authorList>
    </citation>
    <scope>IDENTIFICATION</scope>
    <source>
        <tissue evidence="21">Entire body</tissue>
    </source>
</reference>
<evidence type="ECO:0000256" key="14">
    <source>
        <dbReference type="PIRSR" id="PIRSR634016-1"/>
    </source>
</evidence>
<evidence type="ECO:0000256" key="11">
    <source>
        <dbReference type="ARBA" id="ARBA00023157"/>
    </source>
</evidence>
<dbReference type="InterPro" id="IPR034016">
    <property type="entry name" value="M1_APN-typ"/>
</dbReference>
<evidence type="ECO:0000256" key="10">
    <source>
        <dbReference type="ARBA" id="ARBA00023136"/>
    </source>
</evidence>
<dbReference type="GO" id="GO:0043171">
    <property type="term" value="P:peptide catabolic process"/>
    <property type="evidence" value="ECO:0007669"/>
    <property type="project" value="TreeGrafter"/>
</dbReference>
<dbReference type="SUPFAM" id="SSF55486">
    <property type="entry name" value="Metalloproteases ('zincins'), catalytic domain"/>
    <property type="match status" value="1"/>
</dbReference>
<evidence type="ECO:0000256" key="4">
    <source>
        <dbReference type="ARBA" id="ARBA00022622"/>
    </source>
</evidence>
<dbReference type="GO" id="GO:0006508">
    <property type="term" value="P:proteolysis"/>
    <property type="evidence" value="ECO:0007669"/>
    <property type="project" value="UniProtKB-KW"/>
</dbReference>
<dbReference type="InterPro" id="IPR024571">
    <property type="entry name" value="ERAP1-like_C_dom"/>
</dbReference>
<dbReference type="InterPro" id="IPR014782">
    <property type="entry name" value="Peptidase_M1_dom"/>
</dbReference>
<dbReference type="Gene3D" id="1.25.50.20">
    <property type="match status" value="1"/>
</dbReference>
<evidence type="ECO:0000259" key="18">
    <source>
        <dbReference type="Pfam" id="PF11838"/>
    </source>
</evidence>
<gene>
    <name evidence="21" type="primary">LOC108734680</name>
</gene>
<dbReference type="GO" id="GO:0008270">
    <property type="term" value="F:zinc ion binding"/>
    <property type="evidence" value="ECO:0007669"/>
    <property type="project" value="InterPro"/>
</dbReference>
<protein>
    <submittedName>
        <fullName evidence="21">Aminopeptidase N-like</fullName>
    </submittedName>
</protein>
<dbReference type="Gene3D" id="2.60.40.1730">
    <property type="entry name" value="tricorn interacting facor f3 domain"/>
    <property type="match status" value="1"/>
</dbReference>
<dbReference type="GO" id="GO:0005615">
    <property type="term" value="C:extracellular space"/>
    <property type="evidence" value="ECO:0007669"/>
    <property type="project" value="TreeGrafter"/>
</dbReference>
<evidence type="ECO:0000313" key="20">
    <source>
        <dbReference type="Proteomes" id="UP000192223"/>
    </source>
</evidence>
<evidence type="ECO:0000313" key="21">
    <source>
        <dbReference type="RefSeq" id="XP_025832078.1"/>
    </source>
</evidence>
<dbReference type="RefSeq" id="XP_025832078.1">
    <property type="nucleotide sequence ID" value="XM_025976293.1"/>
</dbReference>
<keyword evidence="10" id="KW-0472">Membrane</keyword>
<keyword evidence="4" id="KW-0336">GPI-anchor</keyword>
<evidence type="ECO:0000256" key="3">
    <source>
        <dbReference type="ARBA" id="ARBA00022475"/>
    </source>
</evidence>
<keyword evidence="6 15" id="KW-0479">Metal-binding</keyword>
<evidence type="ECO:0000256" key="1">
    <source>
        <dbReference type="ARBA" id="ARBA00004609"/>
    </source>
</evidence>
<dbReference type="GO" id="GO:0070006">
    <property type="term" value="F:metalloaminopeptidase activity"/>
    <property type="evidence" value="ECO:0007669"/>
    <property type="project" value="TreeGrafter"/>
</dbReference>
<dbReference type="Pfam" id="PF01433">
    <property type="entry name" value="Peptidase_M1"/>
    <property type="match status" value="1"/>
</dbReference>
<evidence type="ECO:0000256" key="2">
    <source>
        <dbReference type="ARBA" id="ARBA00010136"/>
    </source>
</evidence>
<keyword evidence="13" id="KW-0449">Lipoprotein</keyword>
<feature type="site" description="Transition state stabilizer" evidence="16">
    <location>
        <position position="284"/>
    </location>
</feature>
<dbReference type="CDD" id="cd09601">
    <property type="entry name" value="M1_APN-Q_like"/>
    <property type="match status" value="1"/>
</dbReference>
<dbReference type="GO" id="GO:0042277">
    <property type="term" value="F:peptide binding"/>
    <property type="evidence" value="ECO:0007669"/>
    <property type="project" value="TreeGrafter"/>
</dbReference>
<dbReference type="FunFam" id="1.25.50.20:FF:000001">
    <property type="entry name" value="Aminopeptidase"/>
    <property type="match status" value="1"/>
</dbReference>
<keyword evidence="8 15" id="KW-0862">Zinc</keyword>
<evidence type="ECO:0000256" key="15">
    <source>
        <dbReference type="PIRSR" id="PIRSR634016-3"/>
    </source>
</evidence>
<dbReference type="InParanoid" id="A0A7F5R7X7"/>
<dbReference type="PANTHER" id="PTHR11533">
    <property type="entry name" value="PROTEASE M1 ZINC METALLOPROTEASE"/>
    <property type="match status" value="1"/>
</dbReference>
<accession>A0A7F5R7X7</accession>
<keyword evidence="11" id="KW-1015">Disulfide bond</keyword>
<dbReference type="Pfam" id="PF17900">
    <property type="entry name" value="Peptidase_M1_N"/>
    <property type="match status" value="1"/>
</dbReference>
<evidence type="ECO:0000259" key="17">
    <source>
        <dbReference type="Pfam" id="PF01433"/>
    </source>
</evidence>
<feature type="active site" description="Proton acceptor" evidence="14">
    <location>
        <position position="199"/>
    </location>
</feature>
<keyword evidence="12" id="KW-0325">Glycoprotein</keyword>
<dbReference type="GO" id="GO:0005886">
    <property type="term" value="C:plasma membrane"/>
    <property type="evidence" value="ECO:0007669"/>
    <property type="project" value="UniProtKB-SubCell"/>
</dbReference>
<dbReference type="OrthoDB" id="10031169at2759"/>
<evidence type="ECO:0000256" key="6">
    <source>
        <dbReference type="ARBA" id="ARBA00022723"/>
    </source>
</evidence>
<dbReference type="GO" id="GO:0005737">
    <property type="term" value="C:cytoplasm"/>
    <property type="evidence" value="ECO:0007669"/>
    <property type="project" value="TreeGrafter"/>
</dbReference>
<dbReference type="InterPro" id="IPR042097">
    <property type="entry name" value="Aminopeptidase_N-like_N_sf"/>
</dbReference>
<proteinExistence type="inferred from homology"/>
<dbReference type="Proteomes" id="UP000192223">
    <property type="component" value="Unplaced"/>
</dbReference>
<dbReference type="PRINTS" id="PR00756">
    <property type="entry name" value="ALADIPTASE"/>
</dbReference>
<dbReference type="AlphaFoldDB" id="A0A7F5R7X7"/>
<dbReference type="InterPro" id="IPR027268">
    <property type="entry name" value="Peptidase_M4/M1_CTD_sf"/>
</dbReference>
<keyword evidence="7" id="KW-0378">Hydrolase</keyword>
<evidence type="ECO:0000256" key="7">
    <source>
        <dbReference type="ARBA" id="ARBA00022801"/>
    </source>
</evidence>
<organism evidence="20 21">
    <name type="scientific">Agrilus planipennis</name>
    <name type="common">Emerald ash borer</name>
    <name type="synonym">Agrilus marcopoli</name>
    <dbReference type="NCBI Taxonomy" id="224129"/>
    <lineage>
        <taxon>Eukaryota</taxon>
        <taxon>Metazoa</taxon>
        <taxon>Ecdysozoa</taxon>
        <taxon>Arthropoda</taxon>
        <taxon>Hexapoda</taxon>
        <taxon>Insecta</taxon>
        <taxon>Pterygota</taxon>
        <taxon>Neoptera</taxon>
        <taxon>Endopterygota</taxon>
        <taxon>Coleoptera</taxon>
        <taxon>Polyphaga</taxon>
        <taxon>Elateriformia</taxon>
        <taxon>Buprestoidea</taxon>
        <taxon>Buprestidae</taxon>
        <taxon>Agrilinae</taxon>
        <taxon>Agrilus</taxon>
    </lineage>
</organism>
<comment type="similarity">
    <text evidence="2">Belongs to the peptidase M1 family.</text>
</comment>
<dbReference type="Gene3D" id="1.10.390.10">
    <property type="entry name" value="Neutral Protease Domain 2"/>
    <property type="match status" value="1"/>
</dbReference>
<dbReference type="InterPro" id="IPR050344">
    <property type="entry name" value="Peptidase_M1_aminopeptidases"/>
</dbReference>
<evidence type="ECO:0000259" key="19">
    <source>
        <dbReference type="Pfam" id="PF17900"/>
    </source>
</evidence>
<keyword evidence="3" id="KW-1003">Cell membrane</keyword>
<dbReference type="Pfam" id="PF11838">
    <property type="entry name" value="ERAP1_C"/>
    <property type="match status" value="1"/>
</dbReference>
<comment type="subcellular location">
    <subcellularLocation>
        <location evidence="1">Cell membrane</location>
        <topology evidence="1">Lipid-anchor</topology>
        <topology evidence="1">GPI-anchor</topology>
    </subcellularLocation>
</comment>
<name>A0A7F5R7X7_AGRPL</name>
<sequence length="667" mass="75619">MNATYDDKLWIQSSNNLVVGRHYILSATYSGILLDDMVGFYRSSYKDANKNIRWLAVTQFQSAFARRAFPCFDEPKLKATFNISIIHPQDVHALSNMPVMSTQIYNQTVGLIKTTFQKTPKMSTYLIAFVISDFAGKFINNTQLTPRIGKLYEVAIPDFSFGAMENWGLNTYRESLLLYHQNESPFATRASIATIMMHEVAHMWFGNLVTCDWWSFLWLNEGFANYFQYFGTAGVETGMDLDKLFVVEQVQDTFASDSSTFSPSLNANCSTVSEIEDKFDGLSYKKGTPEQLYSAWSNYSQSLPAGLSLSTILKSWTDVGGFPLVNVSLSGNNVVISQKQFLADPSESSNSQWYVPLTYTTSLERNFDNTTPSRYYRVTYDDGLWSQLASGLQKNNFDGIPDLNRAQIVDDLLTLASSRQISYSKALNIISFLSKDTSYYPWYSAFGSFSYLRERFLTHPTLGKPFKDHLLKLMDSVYKSVSFARNSSESYVEVQKKELALWWACYLGHTDCIQKSQDLYKSLRNNNRAVNPDIRSVVYCTALRYSNDSGDWYFLWNKLIQETLASEIILIINSLGCSKNETLLDEYITQTLNSSAGIIRNQDIGSALSSVSGSNPEGIEIAFNYVKNNYQFLIDYSNDTSTVLGILANVASRMTNETQIQKVNIYF</sequence>
<evidence type="ECO:0000256" key="12">
    <source>
        <dbReference type="ARBA" id="ARBA00023180"/>
    </source>
</evidence>
<evidence type="ECO:0000256" key="5">
    <source>
        <dbReference type="ARBA" id="ARBA00022670"/>
    </source>
</evidence>
<dbReference type="PANTHER" id="PTHR11533:SF301">
    <property type="entry name" value="AMINOPEPTIDASE"/>
    <property type="match status" value="1"/>
</dbReference>
<keyword evidence="5" id="KW-0645">Protease</keyword>
<evidence type="ECO:0000256" key="9">
    <source>
        <dbReference type="ARBA" id="ARBA00023049"/>
    </source>
</evidence>
<keyword evidence="20" id="KW-1185">Reference proteome</keyword>
<evidence type="ECO:0000256" key="16">
    <source>
        <dbReference type="PIRSR" id="PIRSR634016-4"/>
    </source>
</evidence>
<dbReference type="Gene3D" id="2.60.40.1910">
    <property type="match status" value="1"/>
</dbReference>
<dbReference type="KEGG" id="apln:108734680"/>